<comment type="caution">
    <text evidence="10">The sequence shown here is derived from an EMBL/GenBank/DDBJ whole genome shotgun (WGS) entry which is preliminary data.</text>
</comment>
<evidence type="ECO:0000256" key="3">
    <source>
        <dbReference type="ARBA" id="ARBA00016774"/>
    </source>
</evidence>
<feature type="domain" description="Alcohol dehydrogenase-like C-terminal" evidence="8">
    <location>
        <begin position="611"/>
        <end position="688"/>
    </location>
</feature>
<evidence type="ECO:0000259" key="9">
    <source>
        <dbReference type="Pfam" id="PF08240"/>
    </source>
</evidence>
<evidence type="ECO:0000256" key="1">
    <source>
        <dbReference type="ARBA" id="ARBA00005622"/>
    </source>
</evidence>
<dbReference type="InterPro" id="IPR029058">
    <property type="entry name" value="AB_hydrolase_fold"/>
</dbReference>
<dbReference type="GO" id="GO:0046294">
    <property type="term" value="P:formaldehyde catabolic process"/>
    <property type="evidence" value="ECO:0007669"/>
    <property type="project" value="InterPro"/>
</dbReference>
<feature type="active site" description="Charge relay system" evidence="6">
    <location>
        <position position="269"/>
    </location>
</feature>
<dbReference type="SUPFAM" id="SSF51735">
    <property type="entry name" value="NAD(P)-binding Rossmann-fold domains"/>
    <property type="match status" value="1"/>
</dbReference>
<dbReference type="EMBL" id="CAMXCT010006733">
    <property type="protein sequence ID" value="CAI4019123.1"/>
    <property type="molecule type" value="Genomic_DNA"/>
</dbReference>
<dbReference type="Gene3D" id="3.40.50.1820">
    <property type="entry name" value="alpha/beta hydrolase"/>
    <property type="match status" value="1"/>
</dbReference>
<evidence type="ECO:0000256" key="2">
    <source>
        <dbReference type="ARBA" id="ARBA00012479"/>
    </source>
</evidence>
<evidence type="ECO:0000256" key="4">
    <source>
        <dbReference type="ARBA" id="ARBA00022487"/>
    </source>
</evidence>
<dbReference type="Gene3D" id="3.40.50.720">
    <property type="entry name" value="NAD(P)-binding Rossmann-like Domain"/>
    <property type="match status" value="1"/>
</dbReference>
<keyword evidence="12" id="KW-1185">Reference proteome</keyword>
<evidence type="ECO:0000256" key="5">
    <source>
        <dbReference type="ARBA" id="ARBA00022801"/>
    </source>
</evidence>
<dbReference type="InterPro" id="IPR013154">
    <property type="entry name" value="ADH-like_N"/>
</dbReference>
<feature type="compositionally biased region" description="Polar residues" evidence="7">
    <location>
        <begin position="388"/>
        <end position="403"/>
    </location>
</feature>
<reference evidence="11 12" key="2">
    <citation type="submission" date="2024-05" db="EMBL/GenBank/DDBJ databases">
        <authorList>
            <person name="Chen Y."/>
            <person name="Shah S."/>
            <person name="Dougan E. K."/>
            <person name="Thang M."/>
            <person name="Chan C."/>
        </authorList>
    </citation>
    <scope>NUCLEOTIDE SEQUENCE [LARGE SCALE GENOMIC DNA]</scope>
</reference>
<dbReference type="Pfam" id="PF08240">
    <property type="entry name" value="ADH_N"/>
    <property type="match status" value="1"/>
</dbReference>
<proteinExistence type="inferred from homology"/>
<feature type="active site" description="Charge relay system" evidence="6">
    <location>
        <position position="192"/>
    </location>
</feature>
<dbReference type="EMBL" id="CAMXCT020006733">
    <property type="protein sequence ID" value="CAL1172498.1"/>
    <property type="molecule type" value="Genomic_DNA"/>
</dbReference>
<dbReference type="EMBL" id="CAMXCT030006733">
    <property type="protein sequence ID" value="CAL4806435.1"/>
    <property type="molecule type" value="Genomic_DNA"/>
</dbReference>
<sequence>MARWRSLSPFRTVWASSAVPETNLGLFSQRIQCRRLRHLMAPPELLEIAEHRCFKGTLYRFEHISPVLGDCTMKLSTFVPSGKGKFPGVIWLSGLTGTDESLAQRASSALEVAQELQLILIMPDTSPRGEGVPDEDPKAFDFGVGASFYVNATTQKYKKHYQMLDYITQELPSMVAAKLPLLQHRLGIMGHSMGGHGALVAALRYPELYRSVSAFSPIVHPTESPWGQKAFSLYLGEDPESWRQYDTLELLKQYKGPPKRLLVDQGLADPFLSEQLKPGLLKALCDEKGLALTLRNQQDYDHSYYFISSFIQDHLQYHASFLTGVLRWCPDADHPLAPSVYSVDPQIELDGDANVTEATEMPGKEESQPFDSDDHPDQRPQGDAMDAVSSSEETHPTQSSQLVLNSSSKEIECLAAVCFEEAALELMKIQVAPPGPGELRIRITAVAPSPLDVAGQKERSGGPRILGVEAAGVVEDVGEGVEDFRPGDHVIPCCHASCGRCSACRRGDTNFCESIQRFTSRGVMKDDAMNSTSSTRFSYGSTEIFHFHGVSTFSEYTVVHAESVAKIRKDAPLEKVCLLGGGVAAALGMVWQVAGPSPGAVGAIFGLNAEGLAVARALHMAKARKIIAVDPDPSRLELAKKWGATNLINPYALPEGCSIKEEILRAADAPADVAFDLLGYEASVQEAITTPWAKSFAMEITCSPFNVTPRLAGMRNVPFGGWRPKLHLPLLVDLFMAGELKLDDFISHQADFTEINEVLNCFDEPDRIRTVLRF</sequence>
<evidence type="ECO:0000313" key="11">
    <source>
        <dbReference type="EMBL" id="CAL4806435.1"/>
    </source>
</evidence>
<dbReference type="PANTHER" id="PTHR10061:SF0">
    <property type="entry name" value="S-FORMYLGLUTATHIONE HYDROLASE"/>
    <property type="match status" value="1"/>
</dbReference>
<dbReference type="OrthoDB" id="420518at2759"/>
<dbReference type="GO" id="GO:0052689">
    <property type="term" value="F:carboxylic ester hydrolase activity"/>
    <property type="evidence" value="ECO:0007669"/>
    <property type="project" value="UniProtKB-KW"/>
</dbReference>
<dbReference type="Gene3D" id="3.90.180.10">
    <property type="entry name" value="Medium-chain alcohol dehydrogenases, catalytic domain"/>
    <property type="match status" value="1"/>
</dbReference>
<dbReference type="GO" id="GO:0005829">
    <property type="term" value="C:cytosol"/>
    <property type="evidence" value="ECO:0007669"/>
    <property type="project" value="TreeGrafter"/>
</dbReference>
<name>A0A9P1GQM7_9DINO</name>
<accession>A0A9P1GQM7</accession>
<reference evidence="10" key="1">
    <citation type="submission" date="2022-10" db="EMBL/GenBank/DDBJ databases">
        <authorList>
            <person name="Chen Y."/>
            <person name="Dougan E. K."/>
            <person name="Chan C."/>
            <person name="Rhodes N."/>
            <person name="Thang M."/>
        </authorList>
    </citation>
    <scope>NUCLEOTIDE SEQUENCE</scope>
</reference>
<dbReference type="InterPro" id="IPR013149">
    <property type="entry name" value="ADH-like_C"/>
</dbReference>
<dbReference type="InterPro" id="IPR036291">
    <property type="entry name" value="NAD(P)-bd_dom_sf"/>
</dbReference>
<dbReference type="SUPFAM" id="SSF50129">
    <property type="entry name" value="GroES-like"/>
    <property type="match status" value="2"/>
</dbReference>
<gene>
    <name evidence="10" type="ORF">C1SCF055_LOCUS43644</name>
</gene>
<protein>
    <recommendedName>
        <fullName evidence="3">S-formylglutathione hydrolase</fullName>
        <ecNumber evidence="2">3.1.2.12</ecNumber>
    </recommendedName>
</protein>
<comment type="similarity">
    <text evidence="1">Belongs to the esterase D family.</text>
</comment>
<dbReference type="Pfam" id="PF00107">
    <property type="entry name" value="ADH_zinc_N"/>
    <property type="match status" value="1"/>
</dbReference>
<feature type="active site" description="Charge relay system" evidence="6">
    <location>
        <position position="302"/>
    </location>
</feature>
<evidence type="ECO:0000313" key="12">
    <source>
        <dbReference type="Proteomes" id="UP001152797"/>
    </source>
</evidence>
<evidence type="ECO:0000259" key="8">
    <source>
        <dbReference type="Pfam" id="PF00107"/>
    </source>
</evidence>
<evidence type="ECO:0000256" key="7">
    <source>
        <dbReference type="SAM" id="MobiDB-lite"/>
    </source>
</evidence>
<dbReference type="NCBIfam" id="TIGR02821">
    <property type="entry name" value="fghA_ester_D"/>
    <property type="match status" value="1"/>
</dbReference>
<keyword evidence="5 11" id="KW-0378">Hydrolase</keyword>
<dbReference type="PANTHER" id="PTHR10061">
    <property type="entry name" value="S-FORMYLGLUTATHIONE HYDROLASE"/>
    <property type="match status" value="1"/>
</dbReference>
<dbReference type="AlphaFoldDB" id="A0A9P1GQM7"/>
<organism evidence="10">
    <name type="scientific">Cladocopium goreaui</name>
    <dbReference type="NCBI Taxonomy" id="2562237"/>
    <lineage>
        <taxon>Eukaryota</taxon>
        <taxon>Sar</taxon>
        <taxon>Alveolata</taxon>
        <taxon>Dinophyceae</taxon>
        <taxon>Suessiales</taxon>
        <taxon>Symbiodiniaceae</taxon>
        <taxon>Cladocopium</taxon>
    </lineage>
</organism>
<feature type="domain" description="Alcohol dehydrogenase-like N-terminal" evidence="9">
    <location>
        <begin position="435"/>
        <end position="568"/>
    </location>
</feature>
<dbReference type="InterPro" id="IPR014186">
    <property type="entry name" value="S-formylglutathione_hydrol"/>
</dbReference>
<feature type="compositionally biased region" description="Basic and acidic residues" evidence="7">
    <location>
        <begin position="362"/>
        <end position="380"/>
    </location>
</feature>
<feature type="region of interest" description="Disordered" evidence="7">
    <location>
        <begin position="359"/>
        <end position="403"/>
    </location>
</feature>
<dbReference type="InterPro" id="IPR011032">
    <property type="entry name" value="GroES-like_sf"/>
</dbReference>
<dbReference type="InterPro" id="IPR000801">
    <property type="entry name" value="Esterase-like"/>
</dbReference>
<evidence type="ECO:0000313" key="10">
    <source>
        <dbReference type="EMBL" id="CAI4019123.1"/>
    </source>
</evidence>
<dbReference type="GO" id="GO:0018738">
    <property type="term" value="F:S-formylglutathione hydrolase activity"/>
    <property type="evidence" value="ECO:0007669"/>
    <property type="project" value="UniProtKB-EC"/>
</dbReference>
<dbReference type="Proteomes" id="UP001152797">
    <property type="component" value="Unassembled WGS sequence"/>
</dbReference>
<dbReference type="Pfam" id="PF00756">
    <property type="entry name" value="Esterase"/>
    <property type="match status" value="1"/>
</dbReference>
<evidence type="ECO:0000256" key="6">
    <source>
        <dbReference type="PIRSR" id="PIRSR614186-1"/>
    </source>
</evidence>
<keyword evidence="4" id="KW-0719">Serine esterase</keyword>
<dbReference type="EC" id="3.1.2.12" evidence="2"/>
<dbReference type="SUPFAM" id="SSF53474">
    <property type="entry name" value="alpha/beta-Hydrolases"/>
    <property type="match status" value="1"/>
</dbReference>